<dbReference type="RefSeq" id="WP_187737477.1">
    <property type="nucleotide sequence ID" value="NZ_CP060790.1"/>
</dbReference>
<dbReference type="InterPro" id="IPR024072">
    <property type="entry name" value="DHFR-like_dom_sf"/>
</dbReference>
<dbReference type="GO" id="GO:0009231">
    <property type="term" value="P:riboflavin biosynthetic process"/>
    <property type="evidence" value="ECO:0007669"/>
    <property type="project" value="InterPro"/>
</dbReference>
<dbReference type="Gene3D" id="3.40.430.10">
    <property type="entry name" value="Dihydrofolate Reductase, subunit A"/>
    <property type="match status" value="1"/>
</dbReference>
<name>A0A7H0HIY0_9BURK</name>
<protein>
    <submittedName>
        <fullName evidence="2">Dihydrofolate reductase family protein</fullName>
    </submittedName>
</protein>
<dbReference type="InterPro" id="IPR002734">
    <property type="entry name" value="RibDG_C"/>
</dbReference>
<evidence type="ECO:0000313" key="2">
    <source>
        <dbReference type="EMBL" id="QNP60496.1"/>
    </source>
</evidence>
<organism evidence="2 3">
    <name type="scientific">Paenacidovorax monticola</name>
    <dbReference type="NCBI Taxonomy" id="1926868"/>
    <lineage>
        <taxon>Bacteria</taxon>
        <taxon>Pseudomonadati</taxon>
        <taxon>Pseudomonadota</taxon>
        <taxon>Betaproteobacteria</taxon>
        <taxon>Burkholderiales</taxon>
        <taxon>Comamonadaceae</taxon>
        <taxon>Paenacidovorax</taxon>
    </lineage>
</organism>
<dbReference type="SUPFAM" id="SSF53597">
    <property type="entry name" value="Dihydrofolate reductase-like"/>
    <property type="match status" value="1"/>
</dbReference>
<dbReference type="AlphaFoldDB" id="A0A7H0HIY0"/>
<accession>A0A7H0HIY0</accession>
<evidence type="ECO:0000313" key="3">
    <source>
        <dbReference type="Proteomes" id="UP000516057"/>
    </source>
</evidence>
<dbReference type="EMBL" id="CP060790">
    <property type="protein sequence ID" value="QNP60496.1"/>
    <property type="molecule type" value="Genomic_DNA"/>
</dbReference>
<reference evidence="2 3" key="1">
    <citation type="submission" date="2020-08" db="EMBL/GenBank/DDBJ databases">
        <title>Genome sequence of Acidovorax monticola KACC 19171T.</title>
        <authorList>
            <person name="Hyun D.-W."/>
            <person name="Bae J.-W."/>
        </authorList>
    </citation>
    <scope>NUCLEOTIDE SEQUENCE [LARGE SCALE GENOMIC DNA]</scope>
    <source>
        <strain evidence="2 3">KACC 19171</strain>
    </source>
</reference>
<keyword evidence="3" id="KW-1185">Reference proteome</keyword>
<gene>
    <name evidence="2" type="ORF">H9L24_06575</name>
</gene>
<dbReference type="KEGG" id="amon:H9L24_06575"/>
<proteinExistence type="predicted"/>
<feature type="domain" description="Bacterial bifunctional deaminase-reductase C-terminal" evidence="1">
    <location>
        <begin position="10"/>
        <end position="175"/>
    </location>
</feature>
<dbReference type="Pfam" id="PF01872">
    <property type="entry name" value="RibD_C"/>
    <property type="match status" value="1"/>
</dbReference>
<dbReference type="GO" id="GO:0008703">
    <property type="term" value="F:5-amino-6-(5-phosphoribosylamino)uracil reductase activity"/>
    <property type="evidence" value="ECO:0007669"/>
    <property type="project" value="InterPro"/>
</dbReference>
<sequence>MGILTFALNVTLDGCCDHCAVVADDELHRYWTRVMDASEAMLFGRRTYELMEEAWPQVARDPQASPADRDWARKLEAKPKHVVSTTRSDFPWSNTHHLQGDLATAVKALKASTPGGVLVGSPQLSAALQRLDLVDEYRFVLHPVVAGHGPYLFQGLEPSSRLDFVAATRLRSGIVALHYRRR</sequence>
<evidence type="ECO:0000259" key="1">
    <source>
        <dbReference type="Pfam" id="PF01872"/>
    </source>
</evidence>
<dbReference type="Proteomes" id="UP000516057">
    <property type="component" value="Chromosome"/>
</dbReference>